<dbReference type="InterPro" id="IPR014001">
    <property type="entry name" value="Helicase_ATP-bd"/>
</dbReference>
<evidence type="ECO:0000313" key="5">
    <source>
        <dbReference type="Proteomes" id="UP000281553"/>
    </source>
</evidence>
<dbReference type="SMART" id="SM00487">
    <property type="entry name" value="DEXDc"/>
    <property type="match status" value="1"/>
</dbReference>
<dbReference type="GO" id="GO:0004386">
    <property type="term" value="F:helicase activity"/>
    <property type="evidence" value="ECO:0007669"/>
    <property type="project" value="UniProtKB-KW"/>
</dbReference>
<dbReference type="Proteomes" id="UP000281553">
    <property type="component" value="Unassembled WGS sequence"/>
</dbReference>
<dbReference type="EMBL" id="UYRU01046089">
    <property type="protein sequence ID" value="VDN08946.1"/>
    <property type="molecule type" value="Genomic_DNA"/>
</dbReference>
<keyword evidence="2" id="KW-0067">ATP-binding</keyword>
<gene>
    <name evidence="4" type="ORF">DILT_LOCUS4777</name>
</gene>
<evidence type="ECO:0000256" key="1">
    <source>
        <dbReference type="ARBA" id="ARBA00022801"/>
    </source>
</evidence>
<feature type="domain" description="Helicase ATP-binding" evidence="3">
    <location>
        <begin position="23"/>
        <end position="174"/>
    </location>
</feature>
<keyword evidence="2" id="KW-0347">Helicase</keyword>
<organism evidence="4 5">
    <name type="scientific">Dibothriocephalus latus</name>
    <name type="common">Fish tapeworm</name>
    <name type="synonym">Diphyllobothrium latum</name>
    <dbReference type="NCBI Taxonomy" id="60516"/>
    <lineage>
        <taxon>Eukaryota</taxon>
        <taxon>Metazoa</taxon>
        <taxon>Spiralia</taxon>
        <taxon>Lophotrochozoa</taxon>
        <taxon>Platyhelminthes</taxon>
        <taxon>Cestoda</taxon>
        <taxon>Eucestoda</taxon>
        <taxon>Diphyllobothriidea</taxon>
        <taxon>Diphyllobothriidae</taxon>
        <taxon>Dibothriocephalus</taxon>
    </lineage>
</organism>
<evidence type="ECO:0000313" key="4">
    <source>
        <dbReference type="EMBL" id="VDN08946.1"/>
    </source>
</evidence>
<dbReference type="GO" id="GO:0016787">
    <property type="term" value="F:hydrolase activity"/>
    <property type="evidence" value="ECO:0007669"/>
    <property type="project" value="UniProtKB-KW"/>
</dbReference>
<dbReference type="Gene3D" id="3.40.50.300">
    <property type="entry name" value="P-loop containing nucleotide triphosphate hydrolases"/>
    <property type="match status" value="1"/>
</dbReference>
<dbReference type="PANTHER" id="PTHR47958">
    <property type="entry name" value="ATP-DEPENDENT RNA HELICASE DBP3"/>
    <property type="match status" value="1"/>
</dbReference>
<dbReference type="InterPro" id="IPR027417">
    <property type="entry name" value="P-loop_NTPase"/>
</dbReference>
<dbReference type="AlphaFoldDB" id="A0A3P7NTV6"/>
<protein>
    <recommendedName>
        <fullName evidence="3">Helicase ATP-binding domain-containing protein</fullName>
    </recommendedName>
</protein>
<dbReference type="GO" id="GO:0005524">
    <property type="term" value="F:ATP binding"/>
    <property type="evidence" value="ECO:0007669"/>
    <property type="project" value="InterPro"/>
</dbReference>
<keyword evidence="2" id="KW-0547">Nucleotide-binding</keyword>
<sequence length="174" mass="19283">MTPIQRHAIPLLLLNSKEEDITSPTTVGLLDLMAAAQTGSGKTLAYLLPTLSRMMSTYPAEAMNALADSKYTVQYPTALILAPTRELVNQIRMEASKLCYRTYVRPVALFGGERPDRQVSEVGRGCHLTIATPGRLLDFLDRQVLNLSHCSYLIMMTENKKNDGPIPNNSLIVY</sequence>
<name>A0A3P7NTV6_DIBLA</name>
<accession>A0A3P7NTV6</accession>
<proteinExistence type="predicted"/>
<dbReference type="OrthoDB" id="6263093at2759"/>
<dbReference type="PROSITE" id="PS51192">
    <property type="entry name" value="HELICASE_ATP_BIND_1"/>
    <property type="match status" value="1"/>
</dbReference>
<dbReference type="Pfam" id="PF00270">
    <property type="entry name" value="DEAD"/>
    <property type="match status" value="1"/>
</dbReference>
<dbReference type="SUPFAM" id="SSF52540">
    <property type="entry name" value="P-loop containing nucleoside triphosphate hydrolases"/>
    <property type="match status" value="1"/>
</dbReference>
<dbReference type="InterPro" id="IPR011545">
    <property type="entry name" value="DEAD/DEAH_box_helicase_dom"/>
</dbReference>
<keyword evidence="5" id="KW-1185">Reference proteome</keyword>
<reference evidence="4 5" key="1">
    <citation type="submission" date="2018-11" db="EMBL/GenBank/DDBJ databases">
        <authorList>
            <consortium name="Pathogen Informatics"/>
        </authorList>
    </citation>
    <scope>NUCLEOTIDE SEQUENCE [LARGE SCALE GENOMIC DNA]</scope>
</reference>
<keyword evidence="1" id="KW-0378">Hydrolase</keyword>
<evidence type="ECO:0000259" key="3">
    <source>
        <dbReference type="PROSITE" id="PS51192"/>
    </source>
</evidence>
<dbReference type="GO" id="GO:0003676">
    <property type="term" value="F:nucleic acid binding"/>
    <property type="evidence" value="ECO:0007669"/>
    <property type="project" value="InterPro"/>
</dbReference>
<evidence type="ECO:0000256" key="2">
    <source>
        <dbReference type="ARBA" id="ARBA00022806"/>
    </source>
</evidence>